<comment type="caution">
    <text evidence="2">The sequence shown here is derived from an EMBL/GenBank/DDBJ whole genome shotgun (WGS) entry which is preliminary data.</text>
</comment>
<feature type="compositionally biased region" description="Basic and acidic residues" evidence="1">
    <location>
        <begin position="111"/>
        <end position="122"/>
    </location>
</feature>
<proteinExistence type="predicted"/>
<evidence type="ECO:0000313" key="3">
    <source>
        <dbReference type="Proteomes" id="UP001633002"/>
    </source>
</evidence>
<sequence length="142" mass="15221">MMGARAVQDRQDLMQASGKRKVKPTCIGIVVLHIIRTYGIVDDEDIVLSDFDKSVEEVTPPGSARAPPVQVLSSSTSPDRVQDPSSNSPERVQVSSPSSPERVLGSSSSCPDHREPSPDPRDIQSSSSPGRTKQASPTSPDR</sequence>
<evidence type="ECO:0000256" key="1">
    <source>
        <dbReference type="SAM" id="MobiDB-lite"/>
    </source>
</evidence>
<dbReference type="AlphaFoldDB" id="A0ABD3HL86"/>
<accession>A0ABD3HL86</accession>
<organism evidence="2 3">
    <name type="scientific">Riccia sorocarpa</name>
    <dbReference type="NCBI Taxonomy" id="122646"/>
    <lineage>
        <taxon>Eukaryota</taxon>
        <taxon>Viridiplantae</taxon>
        <taxon>Streptophyta</taxon>
        <taxon>Embryophyta</taxon>
        <taxon>Marchantiophyta</taxon>
        <taxon>Marchantiopsida</taxon>
        <taxon>Marchantiidae</taxon>
        <taxon>Marchantiales</taxon>
        <taxon>Ricciaceae</taxon>
        <taxon>Riccia</taxon>
    </lineage>
</organism>
<evidence type="ECO:0000313" key="2">
    <source>
        <dbReference type="EMBL" id="KAL3690860.1"/>
    </source>
</evidence>
<name>A0ABD3HL86_9MARC</name>
<reference evidence="2 3" key="1">
    <citation type="submission" date="2024-09" db="EMBL/GenBank/DDBJ databases">
        <title>Chromosome-scale assembly of Riccia sorocarpa.</title>
        <authorList>
            <person name="Paukszto L."/>
        </authorList>
    </citation>
    <scope>NUCLEOTIDE SEQUENCE [LARGE SCALE GENOMIC DNA]</scope>
    <source>
        <strain evidence="2">LP-2024</strain>
        <tissue evidence="2">Aerial parts of the thallus</tissue>
    </source>
</reference>
<protein>
    <submittedName>
        <fullName evidence="2">Uncharacterized protein</fullName>
    </submittedName>
</protein>
<dbReference type="EMBL" id="JBJQOH010000003">
    <property type="protein sequence ID" value="KAL3690860.1"/>
    <property type="molecule type" value="Genomic_DNA"/>
</dbReference>
<feature type="compositionally biased region" description="Polar residues" evidence="1">
    <location>
        <begin position="71"/>
        <end position="110"/>
    </location>
</feature>
<keyword evidence="3" id="KW-1185">Reference proteome</keyword>
<feature type="region of interest" description="Disordered" evidence="1">
    <location>
        <begin position="56"/>
        <end position="142"/>
    </location>
</feature>
<gene>
    <name evidence="2" type="ORF">R1sor_004511</name>
</gene>
<dbReference type="Proteomes" id="UP001633002">
    <property type="component" value="Unassembled WGS sequence"/>
</dbReference>
<feature type="compositionally biased region" description="Polar residues" evidence="1">
    <location>
        <begin position="123"/>
        <end position="142"/>
    </location>
</feature>